<dbReference type="GO" id="GO:0007165">
    <property type="term" value="P:signal transduction"/>
    <property type="evidence" value="ECO:0007669"/>
    <property type="project" value="TreeGrafter"/>
</dbReference>
<protein>
    <recommendedName>
        <fullName evidence="5 10">Inositol-1-monophosphatase</fullName>
        <ecNumber evidence="4 10">3.1.3.25</ecNumber>
    </recommendedName>
</protein>
<evidence type="ECO:0000313" key="13">
    <source>
        <dbReference type="Proteomes" id="UP000019849"/>
    </source>
</evidence>
<dbReference type="Proteomes" id="UP000294958">
    <property type="component" value="Unassembled WGS sequence"/>
</dbReference>
<gene>
    <name evidence="11" type="ORF">BG36_12895</name>
    <name evidence="12" type="ORF">DES43_12056</name>
</gene>
<dbReference type="GO" id="GO:0006020">
    <property type="term" value="P:inositol metabolic process"/>
    <property type="evidence" value="ECO:0007669"/>
    <property type="project" value="TreeGrafter"/>
</dbReference>
<dbReference type="PANTHER" id="PTHR20854">
    <property type="entry name" value="INOSITOL MONOPHOSPHATASE"/>
    <property type="match status" value="1"/>
</dbReference>
<dbReference type="EMBL" id="JENY01000026">
    <property type="protein sequence ID" value="EXL03220.1"/>
    <property type="molecule type" value="Genomic_DNA"/>
</dbReference>
<dbReference type="InterPro" id="IPR000760">
    <property type="entry name" value="Inositol_monophosphatase-like"/>
</dbReference>
<evidence type="ECO:0000256" key="6">
    <source>
        <dbReference type="ARBA" id="ARBA00022723"/>
    </source>
</evidence>
<dbReference type="InterPro" id="IPR020583">
    <property type="entry name" value="Inositol_monoP_metal-BS"/>
</dbReference>
<feature type="binding site" evidence="9">
    <location>
        <position position="96"/>
    </location>
    <ligand>
        <name>Mg(2+)</name>
        <dbReference type="ChEBI" id="CHEBI:18420"/>
        <label>1</label>
        <note>catalytic</note>
    </ligand>
</feature>
<comment type="caution">
    <text evidence="11">The sequence shown here is derived from an EMBL/GenBank/DDBJ whole genome shotgun (WGS) entry which is preliminary data.</text>
</comment>
<comment type="catalytic activity">
    <reaction evidence="1 10">
        <text>a myo-inositol phosphate + H2O = myo-inositol + phosphate</text>
        <dbReference type="Rhea" id="RHEA:24056"/>
        <dbReference type="ChEBI" id="CHEBI:15377"/>
        <dbReference type="ChEBI" id="CHEBI:17268"/>
        <dbReference type="ChEBI" id="CHEBI:43474"/>
        <dbReference type="ChEBI" id="CHEBI:84139"/>
        <dbReference type="EC" id="3.1.3.25"/>
    </reaction>
</comment>
<accession>A0A011V417</accession>
<reference evidence="11 13" key="1">
    <citation type="submission" date="2014-02" db="EMBL/GenBank/DDBJ databases">
        <title>Aquamicrobium defluvii Genome sequencing.</title>
        <authorList>
            <person name="Wang X."/>
        </authorList>
    </citation>
    <scope>NUCLEOTIDE SEQUENCE [LARGE SCALE GENOMIC DNA]</scope>
    <source>
        <strain evidence="11 13">W13Z1</strain>
    </source>
</reference>
<evidence type="ECO:0000256" key="2">
    <source>
        <dbReference type="ARBA" id="ARBA00001946"/>
    </source>
</evidence>
<dbReference type="OrthoDB" id="9785695at2"/>
<dbReference type="FunFam" id="3.30.540.10:FF:000003">
    <property type="entry name" value="Inositol-1-monophosphatase"/>
    <property type="match status" value="1"/>
</dbReference>
<keyword evidence="7 10" id="KW-0378">Hydrolase</keyword>
<evidence type="ECO:0000256" key="3">
    <source>
        <dbReference type="ARBA" id="ARBA00009759"/>
    </source>
</evidence>
<dbReference type="AlphaFoldDB" id="A0A011V417"/>
<dbReference type="GO" id="GO:0046872">
    <property type="term" value="F:metal ion binding"/>
    <property type="evidence" value="ECO:0007669"/>
    <property type="project" value="UniProtKB-KW"/>
</dbReference>
<reference evidence="12 14" key="2">
    <citation type="submission" date="2019-03" db="EMBL/GenBank/DDBJ databases">
        <title>Genomic Encyclopedia of Type Strains, Phase IV (KMG-IV): sequencing the most valuable type-strain genomes for metagenomic binning, comparative biology and taxonomic classification.</title>
        <authorList>
            <person name="Goeker M."/>
        </authorList>
    </citation>
    <scope>NUCLEOTIDE SEQUENCE [LARGE SCALE GENOMIC DNA]</scope>
    <source>
        <strain evidence="12 14">DSM 11603</strain>
    </source>
</reference>
<keyword evidence="14" id="KW-1185">Reference proteome</keyword>
<comment type="similarity">
    <text evidence="3 10">Belongs to the inositol monophosphatase superfamily.</text>
</comment>
<evidence type="ECO:0000313" key="14">
    <source>
        <dbReference type="Proteomes" id="UP000294958"/>
    </source>
</evidence>
<evidence type="ECO:0000313" key="11">
    <source>
        <dbReference type="EMBL" id="EXL03220.1"/>
    </source>
</evidence>
<dbReference type="Gene3D" id="3.40.190.80">
    <property type="match status" value="1"/>
</dbReference>
<dbReference type="Pfam" id="PF00459">
    <property type="entry name" value="Inositol_P"/>
    <property type="match status" value="1"/>
</dbReference>
<dbReference type="PATRIC" id="fig|69279.3.peg.3671"/>
<evidence type="ECO:0000256" key="9">
    <source>
        <dbReference type="PIRSR" id="PIRSR600760-2"/>
    </source>
</evidence>
<sequence length="284" mass="29786">MRAAPAADTGIAARLELACRLALDTGRQAEAFRRTADPAALAVSTKSLQDFVSAADRQSEQAIRTALADAFPQDGFLGEETGGQPGPDGFWVVDPIDGTANYIRGLRHWGVSIAFVRDGAVQLGCIYDAAGDRVYSALPGQGAFCGDRPVRVSGMADPTQALAIVGYSRRTPFEPYQALLARLHELGIEYRRLGSAALGLVRVADGIADLYYEAHLNSWDILAGALIAAEAGAHVAMPPLDRIIANGGAVAACTPGLAGTLGFLWEQLAESPADGAQPEPTRTV</sequence>
<evidence type="ECO:0000256" key="5">
    <source>
        <dbReference type="ARBA" id="ARBA00019784"/>
    </source>
</evidence>
<dbReference type="InterPro" id="IPR033942">
    <property type="entry name" value="IMPase"/>
</dbReference>
<feature type="binding site" evidence="9">
    <location>
        <position position="220"/>
    </location>
    <ligand>
        <name>Mg(2+)</name>
        <dbReference type="ChEBI" id="CHEBI:18420"/>
        <label>2</label>
    </ligand>
</feature>
<dbReference type="GO" id="GO:0008934">
    <property type="term" value="F:inositol monophosphate 1-phosphatase activity"/>
    <property type="evidence" value="ECO:0007669"/>
    <property type="project" value="InterPro"/>
</dbReference>
<dbReference type="Gene3D" id="3.30.540.10">
    <property type="entry name" value="Fructose-1,6-Bisphosphatase, subunit A, domain 1"/>
    <property type="match status" value="1"/>
</dbReference>
<feature type="binding site" evidence="9">
    <location>
        <position position="79"/>
    </location>
    <ligand>
        <name>Mg(2+)</name>
        <dbReference type="ChEBI" id="CHEBI:18420"/>
        <label>1</label>
        <note>catalytic</note>
    </ligand>
</feature>
<dbReference type="SUPFAM" id="SSF56655">
    <property type="entry name" value="Carbohydrate phosphatase"/>
    <property type="match status" value="1"/>
</dbReference>
<dbReference type="PRINTS" id="PR00377">
    <property type="entry name" value="IMPHPHTASES"/>
</dbReference>
<dbReference type="RefSeq" id="WP_051520693.1">
    <property type="nucleotide sequence ID" value="NZ_KK073898.1"/>
</dbReference>
<dbReference type="CDD" id="cd01639">
    <property type="entry name" value="IMPase"/>
    <property type="match status" value="1"/>
</dbReference>
<dbReference type="Proteomes" id="UP000019849">
    <property type="component" value="Unassembled WGS sequence"/>
</dbReference>
<organism evidence="11 13">
    <name type="scientific">Aquamicrobium defluvii</name>
    <dbReference type="NCBI Taxonomy" id="69279"/>
    <lineage>
        <taxon>Bacteria</taxon>
        <taxon>Pseudomonadati</taxon>
        <taxon>Pseudomonadota</taxon>
        <taxon>Alphaproteobacteria</taxon>
        <taxon>Hyphomicrobiales</taxon>
        <taxon>Phyllobacteriaceae</taxon>
        <taxon>Aquamicrobium</taxon>
    </lineage>
</organism>
<keyword evidence="8 9" id="KW-0460">Magnesium</keyword>
<keyword evidence="6 9" id="KW-0479">Metal-binding</keyword>
<evidence type="ECO:0000256" key="7">
    <source>
        <dbReference type="ARBA" id="ARBA00022801"/>
    </source>
</evidence>
<dbReference type="eggNOG" id="COG0483">
    <property type="taxonomic scope" value="Bacteria"/>
</dbReference>
<evidence type="ECO:0000256" key="1">
    <source>
        <dbReference type="ARBA" id="ARBA00001033"/>
    </source>
</evidence>
<evidence type="ECO:0000256" key="8">
    <source>
        <dbReference type="ARBA" id="ARBA00022842"/>
    </source>
</evidence>
<dbReference type="HOGENOM" id="CLU_044118_0_3_5"/>
<dbReference type="EMBL" id="SNZF01000020">
    <property type="protein sequence ID" value="TDR33656.1"/>
    <property type="molecule type" value="Genomic_DNA"/>
</dbReference>
<dbReference type="PROSITE" id="PS00629">
    <property type="entry name" value="IMP_1"/>
    <property type="match status" value="1"/>
</dbReference>
<evidence type="ECO:0000313" key="12">
    <source>
        <dbReference type="EMBL" id="TDR33656.1"/>
    </source>
</evidence>
<dbReference type="PANTHER" id="PTHR20854:SF4">
    <property type="entry name" value="INOSITOL-1-MONOPHOSPHATASE-RELATED"/>
    <property type="match status" value="1"/>
</dbReference>
<name>A0A011V417_9HYPH</name>
<feature type="binding site" evidence="9">
    <location>
        <position position="97"/>
    </location>
    <ligand>
        <name>Mg(2+)</name>
        <dbReference type="ChEBI" id="CHEBI:18420"/>
        <label>1</label>
        <note>catalytic</note>
    </ligand>
</feature>
<dbReference type="EC" id="3.1.3.25" evidence="4 10"/>
<feature type="binding site" evidence="9">
    <location>
        <position position="94"/>
    </location>
    <ligand>
        <name>Mg(2+)</name>
        <dbReference type="ChEBI" id="CHEBI:18420"/>
        <label>1</label>
        <note>catalytic</note>
    </ligand>
</feature>
<evidence type="ECO:0000256" key="4">
    <source>
        <dbReference type="ARBA" id="ARBA00013106"/>
    </source>
</evidence>
<comment type="cofactor">
    <cofactor evidence="2 9 10">
        <name>Mg(2+)</name>
        <dbReference type="ChEBI" id="CHEBI:18420"/>
    </cofactor>
</comment>
<evidence type="ECO:0000256" key="10">
    <source>
        <dbReference type="RuleBase" id="RU364068"/>
    </source>
</evidence>
<proteinExistence type="inferred from homology"/>
<dbReference type="STRING" id="69279.BG36_12895"/>